<evidence type="ECO:0000313" key="4">
    <source>
        <dbReference type="Proteomes" id="UP000261520"/>
    </source>
</evidence>
<feature type="domain" description="BPTI/Kunitz inhibitor" evidence="2">
    <location>
        <begin position="100"/>
        <end position="150"/>
    </location>
</feature>
<dbReference type="InterPro" id="IPR002223">
    <property type="entry name" value="Kunitz_BPTI"/>
</dbReference>
<dbReference type="SUPFAM" id="SSF57362">
    <property type="entry name" value="BPTI-like"/>
    <property type="match status" value="2"/>
</dbReference>
<dbReference type="PRINTS" id="PR00759">
    <property type="entry name" value="BASICPTASE"/>
</dbReference>
<evidence type="ECO:0000313" key="3">
    <source>
        <dbReference type="Ensembl" id="ENSPMGP00000024478.1"/>
    </source>
</evidence>
<dbReference type="Ensembl" id="ENSPMGT00000026078.1">
    <property type="protein sequence ID" value="ENSPMGP00000024478.1"/>
    <property type="gene ID" value="ENSPMGG00000019803.1"/>
</dbReference>
<organism evidence="3 4">
    <name type="scientific">Periophthalmus magnuspinnatus</name>
    <dbReference type="NCBI Taxonomy" id="409849"/>
    <lineage>
        <taxon>Eukaryota</taxon>
        <taxon>Metazoa</taxon>
        <taxon>Chordata</taxon>
        <taxon>Craniata</taxon>
        <taxon>Vertebrata</taxon>
        <taxon>Euteleostomi</taxon>
        <taxon>Actinopterygii</taxon>
        <taxon>Neopterygii</taxon>
        <taxon>Teleostei</taxon>
        <taxon>Neoteleostei</taxon>
        <taxon>Acanthomorphata</taxon>
        <taxon>Gobiaria</taxon>
        <taxon>Gobiiformes</taxon>
        <taxon>Gobioidei</taxon>
        <taxon>Gobiidae</taxon>
        <taxon>Oxudercinae</taxon>
        <taxon>Periophthalmus</taxon>
    </lineage>
</organism>
<dbReference type="AlphaFoldDB" id="A0A3B4B4W5"/>
<dbReference type="Gene3D" id="4.10.410.10">
    <property type="entry name" value="Pancreatic trypsin inhibitor Kunitz domain"/>
    <property type="match status" value="2"/>
</dbReference>
<dbReference type="STRING" id="409849.ENSPMGP00000024478"/>
<dbReference type="GO" id="GO:0005615">
    <property type="term" value="C:extracellular space"/>
    <property type="evidence" value="ECO:0007669"/>
    <property type="project" value="TreeGrafter"/>
</dbReference>
<keyword evidence="1" id="KW-1015">Disulfide bond</keyword>
<dbReference type="PROSITE" id="PS00280">
    <property type="entry name" value="BPTI_KUNITZ_1"/>
    <property type="match status" value="2"/>
</dbReference>
<reference evidence="3" key="2">
    <citation type="submission" date="2025-09" db="UniProtKB">
        <authorList>
            <consortium name="Ensembl"/>
        </authorList>
    </citation>
    <scope>IDENTIFICATION</scope>
</reference>
<dbReference type="PANTHER" id="PTHR10083:SF375">
    <property type="entry name" value="BPTI_KUNITZ INHIBITOR DOMAIN-CONTAINING PROTEIN"/>
    <property type="match status" value="1"/>
</dbReference>
<reference evidence="3" key="1">
    <citation type="submission" date="2025-08" db="UniProtKB">
        <authorList>
            <consortium name="Ensembl"/>
        </authorList>
    </citation>
    <scope>IDENTIFICATION</scope>
</reference>
<dbReference type="Proteomes" id="UP000261520">
    <property type="component" value="Unplaced"/>
</dbReference>
<evidence type="ECO:0000256" key="1">
    <source>
        <dbReference type="ARBA" id="ARBA00023157"/>
    </source>
</evidence>
<accession>A0A3B4B4W5</accession>
<dbReference type="PROSITE" id="PS50279">
    <property type="entry name" value="BPTI_KUNITZ_2"/>
    <property type="match status" value="2"/>
</dbReference>
<sequence length="228" mass="24704">SWSKPNLDLELTLSFHLMPSLSPLDPCSPSEACFFSQNRPRWYFDPALGACAPFWFAGCGGNANRFSSEHECVQACGRHRKSTETNPEPGLCGAEVYEHVSKPGDPGTCANYSMMWFFDSVQRECSRFWFGGCGGNANRFSTQQECEALCLGLPQVEHPLLGFLDEGADGRLPLEILGDAGAQEAERVHSGDGGVCQGEGRQGGCDFSEVHDHLHCLLGVELQVVAGG</sequence>
<dbReference type="Pfam" id="PF00014">
    <property type="entry name" value="Kunitz_BPTI"/>
    <property type="match status" value="2"/>
</dbReference>
<evidence type="ECO:0000259" key="2">
    <source>
        <dbReference type="PROSITE" id="PS50279"/>
    </source>
</evidence>
<dbReference type="SMART" id="SM00131">
    <property type="entry name" value="KU"/>
    <property type="match status" value="2"/>
</dbReference>
<dbReference type="InterPro" id="IPR050098">
    <property type="entry name" value="TFPI/VKTCI-like"/>
</dbReference>
<name>A0A3B4B4W5_9GOBI</name>
<protein>
    <recommendedName>
        <fullName evidence="2">BPTI/Kunitz inhibitor domain-containing protein</fullName>
    </recommendedName>
</protein>
<dbReference type="InterPro" id="IPR036880">
    <property type="entry name" value="Kunitz_BPTI_sf"/>
</dbReference>
<keyword evidence="4" id="KW-1185">Reference proteome</keyword>
<dbReference type="PANTHER" id="PTHR10083">
    <property type="entry name" value="KUNITZ-TYPE PROTEASE INHIBITOR-RELATED"/>
    <property type="match status" value="1"/>
</dbReference>
<feature type="domain" description="BPTI/Kunitz inhibitor" evidence="2">
    <location>
        <begin position="20"/>
        <end position="76"/>
    </location>
</feature>
<dbReference type="GO" id="GO:0004867">
    <property type="term" value="F:serine-type endopeptidase inhibitor activity"/>
    <property type="evidence" value="ECO:0007669"/>
    <property type="project" value="InterPro"/>
</dbReference>
<dbReference type="FunFam" id="4.10.410.10:FF:000020">
    <property type="entry name" value="Collagen, type VI, alpha 3"/>
    <property type="match status" value="1"/>
</dbReference>
<dbReference type="InterPro" id="IPR020901">
    <property type="entry name" value="Prtase_inh_Kunz-CS"/>
</dbReference>
<proteinExistence type="predicted"/>